<proteinExistence type="predicted"/>
<dbReference type="InterPro" id="IPR050248">
    <property type="entry name" value="Polysacc_deacetylase_ArnD"/>
</dbReference>
<accession>A0A6L5YF47</accession>
<dbReference type="PANTHER" id="PTHR10587">
    <property type="entry name" value="GLYCOSYL TRANSFERASE-RELATED"/>
    <property type="match status" value="1"/>
</dbReference>
<organism evidence="5 6">
    <name type="scientific">Waltera intestinalis</name>
    <dbReference type="NCBI Taxonomy" id="2606635"/>
    <lineage>
        <taxon>Bacteria</taxon>
        <taxon>Bacillati</taxon>
        <taxon>Bacillota</taxon>
        <taxon>Clostridia</taxon>
        <taxon>Lachnospirales</taxon>
        <taxon>Lachnospiraceae</taxon>
        <taxon>Waltera</taxon>
    </lineage>
</organism>
<dbReference type="EMBL" id="VUMU01000001">
    <property type="protein sequence ID" value="MST56765.1"/>
    <property type="molecule type" value="Genomic_DNA"/>
</dbReference>
<evidence type="ECO:0000313" key="5">
    <source>
        <dbReference type="EMBL" id="MST56765.1"/>
    </source>
</evidence>
<keyword evidence="1" id="KW-0175">Coiled coil</keyword>
<name>A0A6L5YF47_9FIRM</name>
<dbReference type="PROSITE" id="PS51677">
    <property type="entry name" value="NODB"/>
    <property type="match status" value="1"/>
</dbReference>
<evidence type="ECO:0000259" key="4">
    <source>
        <dbReference type="PROSITE" id="PS51677"/>
    </source>
</evidence>
<reference evidence="5 6" key="1">
    <citation type="submission" date="2019-08" db="EMBL/GenBank/DDBJ databases">
        <title>In-depth cultivation of the pig gut microbiome towards novel bacterial diversity and tailored functional studies.</title>
        <authorList>
            <person name="Wylensek D."/>
            <person name="Hitch T.C.A."/>
            <person name="Clavel T."/>
        </authorList>
    </citation>
    <scope>NUCLEOTIDE SEQUENCE [LARGE SCALE GENOMIC DNA]</scope>
    <source>
        <strain evidence="5 6">WCA3-601-WT-6H</strain>
    </source>
</reference>
<dbReference type="InterPro" id="IPR011330">
    <property type="entry name" value="Glyco_hydro/deAcase_b/a-brl"/>
</dbReference>
<feature type="coiled-coil region" evidence="1">
    <location>
        <begin position="46"/>
        <end position="80"/>
    </location>
</feature>
<feature type="region of interest" description="Disordered" evidence="2">
    <location>
        <begin position="84"/>
        <end position="108"/>
    </location>
</feature>
<dbReference type="RefSeq" id="WP_022154685.1">
    <property type="nucleotide sequence ID" value="NZ_DAWCKG010000018.1"/>
</dbReference>
<evidence type="ECO:0000313" key="6">
    <source>
        <dbReference type="Proteomes" id="UP000476055"/>
    </source>
</evidence>
<feature type="compositionally biased region" description="Polar residues" evidence="2">
    <location>
        <begin position="84"/>
        <end position="97"/>
    </location>
</feature>
<keyword evidence="3" id="KW-1133">Transmembrane helix</keyword>
<feature type="domain" description="NodB homology" evidence="4">
    <location>
        <begin position="113"/>
        <end position="303"/>
    </location>
</feature>
<evidence type="ECO:0000256" key="1">
    <source>
        <dbReference type="SAM" id="Coils"/>
    </source>
</evidence>
<comment type="caution">
    <text evidence="5">The sequence shown here is derived from an EMBL/GenBank/DDBJ whole genome shotgun (WGS) entry which is preliminary data.</text>
</comment>
<dbReference type="Proteomes" id="UP000476055">
    <property type="component" value="Unassembled WGS sequence"/>
</dbReference>
<evidence type="ECO:0000256" key="2">
    <source>
        <dbReference type="SAM" id="MobiDB-lite"/>
    </source>
</evidence>
<protein>
    <submittedName>
        <fullName evidence="5">Polysaccharide deacetylase</fullName>
    </submittedName>
</protein>
<dbReference type="CDD" id="cd10944">
    <property type="entry name" value="CE4_SmPgdA_like"/>
    <property type="match status" value="1"/>
</dbReference>
<gene>
    <name evidence="5" type="ORF">FYJ59_00630</name>
</gene>
<dbReference type="GO" id="GO:0016810">
    <property type="term" value="F:hydrolase activity, acting on carbon-nitrogen (but not peptide) bonds"/>
    <property type="evidence" value="ECO:0007669"/>
    <property type="project" value="InterPro"/>
</dbReference>
<evidence type="ECO:0000256" key="3">
    <source>
        <dbReference type="SAM" id="Phobius"/>
    </source>
</evidence>
<dbReference type="GO" id="GO:0005975">
    <property type="term" value="P:carbohydrate metabolic process"/>
    <property type="evidence" value="ECO:0007669"/>
    <property type="project" value="InterPro"/>
</dbReference>
<dbReference type="Gene3D" id="3.20.20.370">
    <property type="entry name" value="Glycoside hydrolase/deacetylase"/>
    <property type="match status" value="1"/>
</dbReference>
<dbReference type="SUPFAM" id="SSF88713">
    <property type="entry name" value="Glycoside hydrolase/deacetylase"/>
    <property type="match status" value="1"/>
</dbReference>
<sequence>MARELQQTAPDDRRRRVQRLKKMIIGIVIVGLLIPILCCVYLICRLHAINGTLRDLEQRLEELDARDRERQTLLQQLQSETAIQQGVQTQEEVTSGEVSEHTPESDPGQEMIHKVYLTFDDGPSIYTDEILDILDRYHVKATFFVVGKDGSEAEAALQRIVEDGHTLGMHSYSHKYKELYESLDSFTEDFARIRDDIYQATGVESVYYRFPGGSSNTVSNIDMHEFIDYLDSQGVEYFDWNVSSGDGGSRNLSIDTLLENCTEDIDTRDTSIILLHDSAEKPTTVEALPDIIENILARPDTVILPITENTRPVHHVE</sequence>
<keyword evidence="3" id="KW-0812">Transmembrane</keyword>
<feature type="transmembrane region" description="Helical" evidence="3">
    <location>
        <begin position="23"/>
        <end position="43"/>
    </location>
</feature>
<keyword evidence="6" id="KW-1185">Reference proteome</keyword>
<dbReference type="InterPro" id="IPR002509">
    <property type="entry name" value="NODB_dom"/>
</dbReference>
<dbReference type="PANTHER" id="PTHR10587:SF125">
    <property type="entry name" value="POLYSACCHARIDE DEACETYLASE YHEN-RELATED"/>
    <property type="match status" value="1"/>
</dbReference>
<dbReference type="Pfam" id="PF01522">
    <property type="entry name" value="Polysacc_deac_1"/>
    <property type="match status" value="1"/>
</dbReference>
<keyword evidence="3" id="KW-0472">Membrane</keyword>
<dbReference type="AlphaFoldDB" id="A0A6L5YF47"/>